<dbReference type="OrthoDB" id="3540923at2"/>
<dbReference type="AlphaFoldDB" id="A0A1Y1T7N0"/>
<accession>A0A1Y1T7N0</accession>
<dbReference type="RefSeq" id="WP_084840284.1">
    <property type="nucleotide sequence ID" value="NZ_ARYN01000002.1"/>
</dbReference>
<name>A0A1Y1T7N0_9FLAO</name>
<keyword evidence="3" id="KW-1185">Reference proteome</keyword>
<comment type="caution">
    <text evidence="2">The sequence shown here is derived from an EMBL/GenBank/DDBJ whole genome shotgun (WGS) entry which is preliminary data.</text>
</comment>
<feature type="coiled-coil region" evidence="1">
    <location>
        <begin position="286"/>
        <end position="313"/>
    </location>
</feature>
<reference evidence="2 3" key="1">
    <citation type="submission" date="2013-04" db="EMBL/GenBank/DDBJ databases">
        <title>Zunongwangia sp. 22II14-10F7 Genome Sequencing.</title>
        <authorList>
            <person name="Lai Q."/>
            <person name="Shao Z."/>
        </authorList>
    </citation>
    <scope>NUCLEOTIDE SEQUENCE [LARGE SCALE GENOMIC DNA]</scope>
    <source>
        <strain evidence="2 3">22II14-10F7</strain>
    </source>
</reference>
<organism evidence="2 3">
    <name type="scientific">Zunongwangia atlantica 22II14-10F7</name>
    <dbReference type="NCBI Taxonomy" id="1185767"/>
    <lineage>
        <taxon>Bacteria</taxon>
        <taxon>Pseudomonadati</taxon>
        <taxon>Bacteroidota</taxon>
        <taxon>Flavobacteriia</taxon>
        <taxon>Flavobacteriales</taxon>
        <taxon>Flavobacteriaceae</taxon>
        <taxon>Zunongwangia</taxon>
    </lineage>
</organism>
<evidence type="ECO:0000256" key="1">
    <source>
        <dbReference type="SAM" id="Coils"/>
    </source>
</evidence>
<feature type="coiled-coil region" evidence="1">
    <location>
        <begin position="26"/>
        <end position="118"/>
    </location>
</feature>
<protein>
    <submittedName>
        <fullName evidence="2">Uncharacterized protein</fullName>
    </submittedName>
</protein>
<dbReference type="EMBL" id="ARYN01000002">
    <property type="protein sequence ID" value="ORL47050.1"/>
    <property type="molecule type" value="Genomic_DNA"/>
</dbReference>
<keyword evidence="1" id="KW-0175">Coiled coil</keyword>
<proteinExistence type="predicted"/>
<evidence type="ECO:0000313" key="3">
    <source>
        <dbReference type="Proteomes" id="UP000192746"/>
    </source>
</evidence>
<sequence length="315" mass="36748">MQFPKEEDFQKQALLKSKLDKFRAHFLEAKERLNTKENRSAQLKKTLEKELRDVEKLEKLSLSSLFYSILGNKEEKQEKERQEYLKAKLQYDEALEEIKLIAENIKKLQVEIDLLKNSEEKYRILAKEKEEFLLSLQDDSSKNLQQIIDEIAYLELQIQETKEAIEAAKPALHYLKETFKQLESAESWGTFEMFGGGLIVTAIKHGRIDEAKSGISKAQFSLDNFARELKDVNIPDRVNGSIDIGSFNTFGDYFFDGLIFDFIVQEKISKSKSHVQQVYLQVSKIEHLLKNKLQELKNNIENLESKKMQFLNNIE</sequence>
<dbReference type="STRING" id="1185767.IIF7_03501"/>
<gene>
    <name evidence="2" type="ORF">IIF7_03501</name>
</gene>
<dbReference type="Proteomes" id="UP000192746">
    <property type="component" value="Unassembled WGS sequence"/>
</dbReference>
<evidence type="ECO:0000313" key="2">
    <source>
        <dbReference type="EMBL" id="ORL47050.1"/>
    </source>
</evidence>